<dbReference type="Pfam" id="PF00117">
    <property type="entry name" value="GATase"/>
    <property type="match status" value="1"/>
</dbReference>
<sequence length="224" mass="23911">MNDSNEPEASPPVVDLVRTGVANVASLRAAFARLGIGLRVAETAQEVRDAVALILPGVGSFAAGMEQLRLAELDQALADRIRAGAPTLAVCLGLQLLATTSEEARGYRGLGLLDLRVNRFPDGVLRPQIGWNRIQADPDCELLQTGWAAFANGYRLTERPVGWRVAWADHGGPYIAALERGAVLGCQFHPELSGAFGAALIERWLERSSVRRRTASAALCGGDS</sequence>
<evidence type="ECO:0000256" key="9">
    <source>
        <dbReference type="ARBA" id="ARBA00049534"/>
    </source>
</evidence>
<evidence type="ECO:0000256" key="6">
    <source>
        <dbReference type="ARBA" id="ARBA00023102"/>
    </source>
</evidence>
<dbReference type="PROSITE" id="PS51273">
    <property type="entry name" value="GATASE_TYPE_1"/>
    <property type="match status" value="1"/>
</dbReference>
<accession>A0A518BI57</accession>
<dbReference type="AlphaFoldDB" id="A0A518BI57"/>
<keyword evidence="13" id="KW-1185">Reference proteome</keyword>
<name>A0A518BI57_9BACT</name>
<dbReference type="Proteomes" id="UP000316921">
    <property type="component" value="Chromosome"/>
</dbReference>
<keyword evidence="4" id="KW-0378">Hydrolase</keyword>
<dbReference type="EMBL" id="CP036287">
    <property type="protein sequence ID" value="QDU66623.1"/>
    <property type="molecule type" value="Genomic_DNA"/>
</dbReference>
<dbReference type="PIRSF" id="PIRSF000495">
    <property type="entry name" value="Amidotransf_hisH"/>
    <property type="match status" value="1"/>
</dbReference>
<feature type="active site" description="Nucleophile" evidence="10">
    <location>
        <position position="91"/>
    </location>
</feature>
<organism evidence="12 13">
    <name type="scientific">Engelhardtia mirabilis</name>
    <dbReference type="NCBI Taxonomy" id="2528011"/>
    <lineage>
        <taxon>Bacteria</taxon>
        <taxon>Pseudomonadati</taxon>
        <taxon>Planctomycetota</taxon>
        <taxon>Planctomycetia</taxon>
        <taxon>Planctomycetia incertae sedis</taxon>
        <taxon>Engelhardtia</taxon>
    </lineage>
</organism>
<dbReference type="GO" id="GO:0016829">
    <property type="term" value="F:lyase activity"/>
    <property type="evidence" value="ECO:0007669"/>
    <property type="project" value="UniProtKB-KW"/>
</dbReference>
<keyword evidence="5" id="KW-0315">Glutamine amidotransferase</keyword>
<evidence type="ECO:0000313" key="12">
    <source>
        <dbReference type="EMBL" id="QDU66623.1"/>
    </source>
</evidence>
<dbReference type="Gene3D" id="3.40.50.880">
    <property type="match status" value="1"/>
</dbReference>
<evidence type="ECO:0000256" key="7">
    <source>
        <dbReference type="ARBA" id="ARBA00023239"/>
    </source>
</evidence>
<gene>
    <name evidence="12" type="primary">hisH</name>
    <name evidence="12" type="ORF">Pla133_16990</name>
</gene>
<dbReference type="InterPro" id="IPR010139">
    <property type="entry name" value="Imidazole-glycPsynth_HisH"/>
</dbReference>
<dbReference type="PANTHER" id="PTHR42701:SF1">
    <property type="entry name" value="IMIDAZOLE GLYCEROL PHOSPHATE SYNTHASE SUBUNIT HISH"/>
    <property type="match status" value="1"/>
</dbReference>
<feature type="active site" evidence="10">
    <location>
        <position position="189"/>
    </location>
</feature>
<keyword evidence="12" id="KW-0328">Glycosyltransferase</keyword>
<keyword evidence="12" id="KW-0808">Transferase</keyword>
<feature type="active site" evidence="10">
    <location>
        <position position="191"/>
    </location>
</feature>
<dbReference type="GO" id="GO:0004359">
    <property type="term" value="F:glutaminase activity"/>
    <property type="evidence" value="ECO:0007669"/>
    <property type="project" value="UniProtKB-EC"/>
</dbReference>
<dbReference type="EC" id="2.4.2.-" evidence="12"/>
<evidence type="ECO:0000259" key="11">
    <source>
        <dbReference type="Pfam" id="PF00117"/>
    </source>
</evidence>
<comment type="pathway">
    <text evidence="1">Amino-acid biosynthesis; L-histidine biosynthesis; L-histidine from 5-phospho-alpha-D-ribose 1-diphosphate: step 5/9.</text>
</comment>
<dbReference type="KEGG" id="pbap:Pla133_16990"/>
<dbReference type="GO" id="GO:0000107">
    <property type="term" value="F:imidazoleglycerol-phosphate synthase activity"/>
    <property type="evidence" value="ECO:0007669"/>
    <property type="project" value="RHEA"/>
</dbReference>
<evidence type="ECO:0000256" key="10">
    <source>
        <dbReference type="PIRSR" id="PIRSR000495-1"/>
    </source>
</evidence>
<evidence type="ECO:0000313" key="13">
    <source>
        <dbReference type="Proteomes" id="UP000316921"/>
    </source>
</evidence>
<evidence type="ECO:0000256" key="3">
    <source>
        <dbReference type="ARBA" id="ARBA00022605"/>
    </source>
</evidence>
<keyword evidence="7" id="KW-0456">Lyase</keyword>
<feature type="domain" description="Glutamine amidotransferase" evidence="11">
    <location>
        <begin position="30"/>
        <end position="195"/>
    </location>
</feature>
<evidence type="ECO:0000256" key="4">
    <source>
        <dbReference type="ARBA" id="ARBA00022801"/>
    </source>
</evidence>
<dbReference type="RefSeq" id="WP_419192243.1">
    <property type="nucleotide sequence ID" value="NZ_CP036287.1"/>
</dbReference>
<evidence type="ECO:0000256" key="5">
    <source>
        <dbReference type="ARBA" id="ARBA00022962"/>
    </source>
</evidence>
<dbReference type="SUPFAM" id="SSF52317">
    <property type="entry name" value="Class I glutamine amidotransferase-like"/>
    <property type="match status" value="1"/>
</dbReference>
<dbReference type="InterPro" id="IPR017926">
    <property type="entry name" value="GATASE"/>
</dbReference>
<dbReference type="InterPro" id="IPR029062">
    <property type="entry name" value="Class_I_gatase-like"/>
</dbReference>
<comment type="subunit">
    <text evidence="2">Heterodimer of HisH and HisF.</text>
</comment>
<evidence type="ECO:0000256" key="2">
    <source>
        <dbReference type="ARBA" id="ARBA00011152"/>
    </source>
</evidence>
<keyword evidence="6" id="KW-0368">Histidine biosynthesis</keyword>
<keyword evidence="3" id="KW-0028">Amino-acid biosynthesis</keyword>
<dbReference type="NCBIfam" id="TIGR01855">
    <property type="entry name" value="IMP_synth_hisH"/>
    <property type="match status" value="1"/>
</dbReference>
<protein>
    <submittedName>
        <fullName evidence="12">Imidazole glycerol phosphate synthase subunit HisH</fullName>
        <ecNumber evidence="12">2.4.2.-</ecNumber>
    </submittedName>
</protein>
<reference evidence="12 13" key="1">
    <citation type="submission" date="2019-02" db="EMBL/GenBank/DDBJ databases">
        <title>Deep-cultivation of Planctomycetes and their phenomic and genomic characterization uncovers novel biology.</title>
        <authorList>
            <person name="Wiegand S."/>
            <person name="Jogler M."/>
            <person name="Boedeker C."/>
            <person name="Pinto D."/>
            <person name="Vollmers J."/>
            <person name="Rivas-Marin E."/>
            <person name="Kohn T."/>
            <person name="Peeters S.H."/>
            <person name="Heuer A."/>
            <person name="Rast P."/>
            <person name="Oberbeckmann S."/>
            <person name="Bunk B."/>
            <person name="Jeske O."/>
            <person name="Meyerdierks A."/>
            <person name="Storesund J.E."/>
            <person name="Kallscheuer N."/>
            <person name="Luecker S."/>
            <person name="Lage O.M."/>
            <person name="Pohl T."/>
            <person name="Merkel B.J."/>
            <person name="Hornburger P."/>
            <person name="Mueller R.-W."/>
            <person name="Bruemmer F."/>
            <person name="Labrenz M."/>
            <person name="Spormann A.M."/>
            <person name="Op den Camp H."/>
            <person name="Overmann J."/>
            <person name="Amann R."/>
            <person name="Jetten M.S.M."/>
            <person name="Mascher T."/>
            <person name="Medema M.H."/>
            <person name="Devos D.P."/>
            <person name="Kaster A.-K."/>
            <person name="Ovreas L."/>
            <person name="Rohde M."/>
            <person name="Galperin M.Y."/>
            <person name="Jogler C."/>
        </authorList>
    </citation>
    <scope>NUCLEOTIDE SEQUENCE [LARGE SCALE GENOMIC DNA]</scope>
    <source>
        <strain evidence="12 13">Pla133</strain>
    </source>
</reference>
<evidence type="ECO:0000256" key="8">
    <source>
        <dbReference type="ARBA" id="ARBA00047838"/>
    </source>
</evidence>
<dbReference type="GO" id="GO:0000105">
    <property type="term" value="P:L-histidine biosynthetic process"/>
    <property type="evidence" value="ECO:0007669"/>
    <property type="project" value="UniProtKB-UniPathway"/>
</dbReference>
<proteinExistence type="predicted"/>
<dbReference type="PANTHER" id="PTHR42701">
    <property type="entry name" value="IMIDAZOLE GLYCEROL PHOSPHATE SYNTHASE SUBUNIT HISH"/>
    <property type="match status" value="1"/>
</dbReference>
<comment type="catalytic activity">
    <reaction evidence="8">
        <text>5-[(5-phospho-1-deoxy-D-ribulos-1-ylimino)methylamino]-1-(5-phospho-beta-D-ribosyl)imidazole-4-carboxamide + L-glutamine = D-erythro-1-(imidazol-4-yl)glycerol 3-phosphate + 5-amino-1-(5-phospho-beta-D-ribosyl)imidazole-4-carboxamide + L-glutamate + H(+)</text>
        <dbReference type="Rhea" id="RHEA:24793"/>
        <dbReference type="ChEBI" id="CHEBI:15378"/>
        <dbReference type="ChEBI" id="CHEBI:29985"/>
        <dbReference type="ChEBI" id="CHEBI:58278"/>
        <dbReference type="ChEBI" id="CHEBI:58359"/>
        <dbReference type="ChEBI" id="CHEBI:58475"/>
        <dbReference type="ChEBI" id="CHEBI:58525"/>
        <dbReference type="EC" id="4.3.2.10"/>
    </reaction>
</comment>
<comment type="catalytic activity">
    <reaction evidence="9">
        <text>L-glutamine + H2O = L-glutamate + NH4(+)</text>
        <dbReference type="Rhea" id="RHEA:15889"/>
        <dbReference type="ChEBI" id="CHEBI:15377"/>
        <dbReference type="ChEBI" id="CHEBI:28938"/>
        <dbReference type="ChEBI" id="CHEBI:29985"/>
        <dbReference type="ChEBI" id="CHEBI:58359"/>
        <dbReference type="EC" id="3.5.1.2"/>
    </reaction>
</comment>
<evidence type="ECO:0000256" key="1">
    <source>
        <dbReference type="ARBA" id="ARBA00005091"/>
    </source>
</evidence>
<dbReference type="UniPathway" id="UPA00031">
    <property type="reaction ID" value="UER00010"/>
</dbReference>